<sequence length="888" mass="97803">MHRRLIALLPLALLSTLALARRETKLWSLQPVALPAVPAVKTVGWVRNPIDAFVLAKLEAKGLRPAPEADKRTLIRRVTFDLTGLPPTPQEIDAFLADTSPTAYEKLVDRLLASPHYGERWARHWLDVARFGESHGYEYDHVRENAWRYRDYVVGALNRDKPYDQFVREQLAGDVLPGAGPEGVIATGFLVAGPMDEAGKSAPGTLVRLRAREEELEDMIGVVGQTFLGLTTNCARCHDHKFDPISAKDYYRLKAALIGAHPGNRPVVPQEQLDLRARQAASLRNQQAEALDTLRRLEEPVRTRLLQEKSAHPAPGGPAPLLRWSFESLDGGTLRGGAQLRNGRLRLAGAGASFESAPLPVAVQEKTLETWVRLTDLNQRGGSALTLETDGGGAFDAIVLGERQRGKWFAGSEFYHRTRDLEAPQETPGELVQVAIVYHADNRIQVYRNGKPYGAAYTPDGEGASLRTYPAGKSHALFGLRHTGSGDTLSGEIEEARLYNRALTATEVAESFASAPFYVTPEALERGLSPDERTRRAALQAELERLQAQRVSVETPVQTYGVNSQRPGPTYILPRGDVQSQGELVTPGALSALTECSADFGLTTETPDGPRRLALATWVTNPKNPLTARVMVNRVWQGHFGRGIVGTPSDFGNNGEAPTHPELLDWFATAFSGPGEWSLKRLHRAILLSSTYRQSSASNPRGIALDPDNRLLWRMAPRRLEAEAIRDSMLAVSGKLNPAVGGPSFRPFTVSTFTSDFYTLLDRDTPEFNRRTLYRMIVQSARSPLLENFDCPDPSTKTARRTVTTTPLQALALMNDSFVLRQSRAFAERVAKEAGSEPSRQVAHAYTLAFGRPPTLAERTRALTHLSAHPLDSLCWALLNASEFLYAK</sequence>
<dbReference type="InterPro" id="IPR006558">
    <property type="entry name" value="LamG-like"/>
</dbReference>
<organism evidence="5 6">
    <name type="scientific">Armatimonas rosea</name>
    <dbReference type="NCBI Taxonomy" id="685828"/>
    <lineage>
        <taxon>Bacteria</taxon>
        <taxon>Bacillati</taxon>
        <taxon>Armatimonadota</taxon>
        <taxon>Armatimonadia</taxon>
        <taxon>Armatimonadales</taxon>
        <taxon>Armatimonadaceae</taxon>
        <taxon>Armatimonas</taxon>
    </lineage>
</organism>
<feature type="signal peptide" evidence="3">
    <location>
        <begin position="1"/>
        <end position="20"/>
    </location>
</feature>
<keyword evidence="1 3" id="KW-0732">Signal</keyword>
<evidence type="ECO:0000256" key="3">
    <source>
        <dbReference type="SAM" id="SignalP"/>
    </source>
</evidence>
<name>A0A7W9SLH0_ARMRO</name>
<dbReference type="Pfam" id="PF07587">
    <property type="entry name" value="PSD1"/>
    <property type="match status" value="1"/>
</dbReference>
<feature type="domain" description="LamG-like jellyroll fold" evidence="4">
    <location>
        <begin position="364"/>
        <end position="506"/>
    </location>
</feature>
<dbReference type="InterPro" id="IPR022655">
    <property type="entry name" value="DUF1553"/>
</dbReference>
<dbReference type="RefSeq" id="WP_184192441.1">
    <property type="nucleotide sequence ID" value="NZ_JACHGW010000001.1"/>
</dbReference>
<dbReference type="PANTHER" id="PTHR35889:SF3">
    <property type="entry name" value="F-BOX DOMAIN-CONTAINING PROTEIN"/>
    <property type="match status" value="1"/>
</dbReference>
<evidence type="ECO:0000313" key="6">
    <source>
        <dbReference type="Proteomes" id="UP000520814"/>
    </source>
</evidence>
<dbReference type="SUPFAM" id="SSF49899">
    <property type="entry name" value="Concanavalin A-like lectins/glucanases"/>
    <property type="match status" value="1"/>
</dbReference>
<dbReference type="Proteomes" id="UP000520814">
    <property type="component" value="Unassembled WGS sequence"/>
</dbReference>
<dbReference type="Gene3D" id="2.60.120.200">
    <property type="match status" value="1"/>
</dbReference>
<reference evidence="5 6" key="1">
    <citation type="submission" date="2020-08" db="EMBL/GenBank/DDBJ databases">
        <title>Genomic Encyclopedia of Type Strains, Phase IV (KMG-IV): sequencing the most valuable type-strain genomes for metagenomic binning, comparative biology and taxonomic classification.</title>
        <authorList>
            <person name="Goeker M."/>
        </authorList>
    </citation>
    <scope>NUCLEOTIDE SEQUENCE [LARGE SCALE GENOMIC DNA]</scope>
    <source>
        <strain evidence="5 6">DSM 23562</strain>
    </source>
</reference>
<dbReference type="EMBL" id="JACHGW010000001">
    <property type="protein sequence ID" value="MBB6048815.1"/>
    <property type="molecule type" value="Genomic_DNA"/>
</dbReference>
<dbReference type="PANTHER" id="PTHR35889">
    <property type="entry name" value="CYCLOINULO-OLIGOSACCHARIDE FRUCTANOTRANSFERASE-RELATED"/>
    <property type="match status" value="1"/>
</dbReference>
<evidence type="ECO:0000256" key="1">
    <source>
        <dbReference type="ARBA" id="ARBA00022729"/>
    </source>
</evidence>
<keyword evidence="6" id="KW-1185">Reference proteome</keyword>
<protein>
    <recommendedName>
        <fullName evidence="4">LamG-like jellyroll fold domain-containing protein</fullName>
    </recommendedName>
</protein>
<evidence type="ECO:0000259" key="4">
    <source>
        <dbReference type="SMART" id="SM00560"/>
    </source>
</evidence>
<gene>
    <name evidence="5" type="ORF">HNQ39_000577</name>
</gene>
<dbReference type="SMART" id="SM00560">
    <property type="entry name" value="LamGL"/>
    <property type="match status" value="1"/>
</dbReference>
<keyword evidence="2" id="KW-1015">Disulfide bond</keyword>
<dbReference type="Pfam" id="PF13385">
    <property type="entry name" value="Laminin_G_3"/>
    <property type="match status" value="1"/>
</dbReference>
<feature type="chain" id="PRO_5031298113" description="LamG-like jellyroll fold domain-containing protein" evidence="3">
    <location>
        <begin position="21"/>
        <end position="888"/>
    </location>
</feature>
<evidence type="ECO:0000313" key="5">
    <source>
        <dbReference type="EMBL" id="MBB6048815.1"/>
    </source>
</evidence>
<dbReference type="AlphaFoldDB" id="A0A7W9SLH0"/>
<accession>A0A7W9SLH0</accession>
<dbReference type="Pfam" id="PF07583">
    <property type="entry name" value="PSCyt2"/>
    <property type="match status" value="1"/>
</dbReference>
<comment type="caution">
    <text evidence="5">The sequence shown here is derived from an EMBL/GenBank/DDBJ whole genome shotgun (WGS) entry which is preliminary data.</text>
</comment>
<dbReference type="InterPro" id="IPR011444">
    <property type="entry name" value="DUF1549"/>
</dbReference>
<evidence type="ECO:0000256" key="2">
    <source>
        <dbReference type="ARBA" id="ARBA00023157"/>
    </source>
</evidence>
<proteinExistence type="predicted"/>
<dbReference type="InterPro" id="IPR013320">
    <property type="entry name" value="ConA-like_dom_sf"/>
</dbReference>